<reference evidence="1" key="2">
    <citation type="journal article" date="2022" name="Microb. Genom.">
        <title>A chromosome-scale genome assembly of the tomato pathogen Cladosporium fulvum reveals a compartmentalized genome architecture and the presence of a dispensable chromosome.</title>
        <authorList>
            <person name="Zaccaron A.Z."/>
            <person name="Chen L.H."/>
            <person name="Samaras A."/>
            <person name="Stergiopoulos I."/>
        </authorList>
    </citation>
    <scope>NUCLEOTIDE SEQUENCE</scope>
    <source>
        <strain evidence="1">Race5_Kim</strain>
    </source>
</reference>
<dbReference type="EMBL" id="CP090166">
    <property type="protein sequence ID" value="UJO16470.1"/>
    <property type="molecule type" value="Genomic_DNA"/>
</dbReference>
<protein>
    <submittedName>
        <fullName evidence="1">Uncharacterized protein</fullName>
    </submittedName>
</protein>
<evidence type="ECO:0000313" key="1">
    <source>
        <dbReference type="EMBL" id="UJO16470.1"/>
    </source>
</evidence>
<dbReference type="AlphaFoldDB" id="A0A9Q8P7S8"/>
<name>A0A9Q8P7S8_PASFU</name>
<dbReference type="Proteomes" id="UP000756132">
    <property type="component" value="Chromosome 4"/>
</dbReference>
<accession>A0A9Q8P7S8</accession>
<reference evidence="1" key="1">
    <citation type="submission" date="2021-12" db="EMBL/GenBank/DDBJ databases">
        <authorList>
            <person name="Zaccaron A."/>
            <person name="Stergiopoulos I."/>
        </authorList>
    </citation>
    <scope>NUCLEOTIDE SEQUENCE</scope>
    <source>
        <strain evidence="1">Race5_Kim</strain>
    </source>
</reference>
<dbReference type="KEGG" id="ffu:CLAFUR5_05014"/>
<proteinExistence type="predicted"/>
<gene>
    <name evidence="1" type="ORF">CLAFUR5_05014</name>
</gene>
<keyword evidence="2" id="KW-1185">Reference proteome</keyword>
<evidence type="ECO:0000313" key="2">
    <source>
        <dbReference type="Proteomes" id="UP000756132"/>
    </source>
</evidence>
<sequence length="120" mass="13231">MKEMIEDEGGQYPGGSLLEVTKDRARELSEVRPTLVVSPEAQVYADHLYEHVRAAFRSEKGDAALGVDTEASHRCAEVTAMPFMTQKSLSDAGWPLTDHASRRDMVGAFAMARNTKSRTC</sequence>
<dbReference type="RefSeq" id="XP_047760836.1">
    <property type="nucleotide sequence ID" value="XM_047904162.1"/>
</dbReference>
<dbReference type="GeneID" id="71984892"/>
<organism evidence="1 2">
    <name type="scientific">Passalora fulva</name>
    <name type="common">Tomato leaf mold</name>
    <name type="synonym">Cladosporium fulvum</name>
    <dbReference type="NCBI Taxonomy" id="5499"/>
    <lineage>
        <taxon>Eukaryota</taxon>
        <taxon>Fungi</taxon>
        <taxon>Dikarya</taxon>
        <taxon>Ascomycota</taxon>
        <taxon>Pezizomycotina</taxon>
        <taxon>Dothideomycetes</taxon>
        <taxon>Dothideomycetidae</taxon>
        <taxon>Mycosphaerellales</taxon>
        <taxon>Mycosphaerellaceae</taxon>
        <taxon>Fulvia</taxon>
    </lineage>
</organism>